<keyword evidence="2" id="KW-1185">Reference proteome</keyword>
<sequence length="71" mass="7662">MQLSTLTRAALNDETNTRLVKGTSQTIAECSPNILHTRLAGNVRNNAAFSQIQSDLLKPARSLAPDLPSQT</sequence>
<name>A0A183VHJ8_TOXCA</name>
<evidence type="ECO:0000313" key="3">
    <source>
        <dbReference type="WBParaSite" id="TCNE_0002022201-mRNA-1"/>
    </source>
</evidence>
<reference evidence="3" key="1">
    <citation type="submission" date="2016-06" db="UniProtKB">
        <authorList>
            <consortium name="WormBaseParasite"/>
        </authorList>
    </citation>
    <scope>IDENTIFICATION</scope>
</reference>
<dbReference type="Proteomes" id="UP000050794">
    <property type="component" value="Unassembled WGS sequence"/>
</dbReference>
<accession>A0A183VHJ8</accession>
<evidence type="ECO:0000313" key="2">
    <source>
        <dbReference type="Proteomes" id="UP000050794"/>
    </source>
</evidence>
<gene>
    <name evidence="1" type="ORF">TCNE_LOCUS20218</name>
</gene>
<dbReference type="EMBL" id="UYWY01028711">
    <property type="protein sequence ID" value="VDM51539.1"/>
    <property type="molecule type" value="Genomic_DNA"/>
</dbReference>
<proteinExistence type="predicted"/>
<dbReference type="WBParaSite" id="TCNE_0002022201-mRNA-1">
    <property type="protein sequence ID" value="TCNE_0002022201-mRNA-1"/>
    <property type="gene ID" value="TCNE_0002022201"/>
</dbReference>
<protein>
    <submittedName>
        <fullName evidence="1 3">Uncharacterized protein</fullName>
    </submittedName>
</protein>
<evidence type="ECO:0000313" key="1">
    <source>
        <dbReference type="EMBL" id="VDM51539.1"/>
    </source>
</evidence>
<dbReference type="AlphaFoldDB" id="A0A183VHJ8"/>
<organism evidence="2 3">
    <name type="scientific">Toxocara canis</name>
    <name type="common">Canine roundworm</name>
    <dbReference type="NCBI Taxonomy" id="6265"/>
    <lineage>
        <taxon>Eukaryota</taxon>
        <taxon>Metazoa</taxon>
        <taxon>Ecdysozoa</taxon>
        <taxon>Nematoda</taxon>
        <taxon>Chromadorea</taxon>
        <taxon>Rhabditida</taxon>
        <taxon>Spirurina</taxon>
        <taxon>Ascaridomorpha</taxon>
        <taxon>Ascaridoidea</taxon>
        <taxon>Toxocaridae</taxon>
        <taxon>Toxocara</taxon>
    </lineage>
</organism>
<reference evidence="1 2" key="2">
    <citation type="submission" date="2018-11" db="EMBL/GenBank/DDBJ databases">
        <authorList>
            <consortium name="Pathogen Informatics"/>
        </authorList>
    </citation>
    <scope>NUCLEOTIDE SEQUENCE [LARGE SCALE GENOMIC DNA]</scope>
</reference>